<name>A0A8C1RTY5_CYPCA</name>
<proteinExistence type="predicted"/>
<reference evidence="1" key="1">
    <citation type="submission" date="2025-08" db="UniProtKB">
        <authorList>
            <consortium name="Ensembl"/>
        </authorList>
    </citation>
    <scope>IDENTIFICATION</scope>
</reference>
<evidence type="ECO:0000313" key="2">
    <source>
        <dbReference type="Proteomes" id="UP000694427"/>
    </source>
</evidence>
<dbReference type="PANTHER" id="PTHR33198:SF20">
    <property type="entry name" value="RETROTRANSPOSON GAG DOMAIN-CONTAINING PROTEIN"/>
    <property type="match status" value="1"/>
</dbReference>
<dbReference type="AlphaFoldDB" id="A0A8C1RTY5"/>
<dbReference type="Proteomes" id="UP000694427">
    <property type="component" value="Unplaced"/>
</dbReference>
<sequence>ISRKGACDLYTTELPNARKRALLIHCLGAEGQRLFYTLTVSDQGDDTYASALSAIREFFVPKVNVVAERYRFRQRSQRAGETTDQYVAALRELAATCEFGAMEDEMIRDQLVEKTNSSRIRERLLLEVPLDLKKAVTVARQIETATAEAKAMIAYVQCPYYRCPFTLDLSVKHPFHHRNSV</sequence>
<dbReference type="PANTHER" id="PTHR33198">
    <property type="entry name" value="ANK_REP_REGION DOMAIN-CONTAINING PROTEIN-RELATED"/>
    <property type="match status" value="1"/>
</dbReference>
<accession>A0A8C1RTY5</accession>
<reference evidence="1" key="2">
    <citation type="submission" date="2025-09" db="UniProtKB">
        <authorList>
            <consortium name="Ensembl"/>
        </authorList>
    </citation>
    <scope>IDENTIFICATION</scope>
</reference>
<dbReference type="Ensembl" id="ENSCCRT00010133441.1">
    <property type="protein sequence ID" value="ENSCCRP00010120159.1"/>
    <property type="gene ID" value="ENSCCRG00010052536.1"/>
</dbReference>
<protein>
    <submittedName>
        <fullName evidence="1">Uncharacterized protein</fullName>
    </submittedName>
</protein>
<organism evidence="1 2">
    <name type="scientific">Cyprinus carpio</name>
    <name type="common">Common carp</name>
    <dbReference type="NCBI Taxonomy" id="7962"/>
    <lineage>
        <taxon>Eukaryota</taxon>
        <taxon>Metazoa</taxon>
        <taxon>Chordata</taxon>
        <taxon>Craniata</taxon>
        <taxon>Vertebrata</taxon>
        <taxon>Euteleostomi</taxon>
        <taxon>Actinopterygii</taxon>
        <taxon>Neopterygii</taxon>
        <taxon>Teleostei</taxon>
        <taxon>Ostariophysi</taxon>
        <taxon>Cypriniformes</taxon>
        <taxon>Cyprinidae</taxon>
        <taxon>Cyprininae</taxon>
        <taxon>Cyprinus</taxon>
    </lineage>
</organism>
<keyword evidence="2" id="KW-1185">Reference proteome</keyword>
<evidence type="ECO:0000313" key="1">
    <source>
        <dbReference type="Ensembl" id="ENSCCRP00010120159.1"/>
    </source>
</evidence>